<keyword evidence="2" id="KW-0732">Signal</keyword>
<comment type="caution">
    <text evidence="4">The sequence shown here is derived from an EMBL/GenBank/DDBJ whole genome shotgun (WGS) entry which is preliminary data.</text>
</comment>
<protein>
    <recommendedName>
        <fullName evidence="3">DUF305 domain-containing protein</fullName>
    </recommendedName>
</protein>
<evidence type="ECO:0000256" key="1">
    <source>
        <dbReference type="SAM" id="MobiDB-lite"/>
    </source>
</evidence>
<evidence type="ECO:0000313" key="5">
    <source>
        <dbReference type="Proteomes" id="UP000605897"/>
    </source>
</evidence>
<dbReference type="Gene3D" id="1.20.1260.10">
    <property type="match status" value="1"/>
</dbReference>
<dbReference type="PROSITE" id="PS51257">
    <property type="entry name" value="PROKAR_LIPOPROTEIN"/>
    <property type="match status" value="1"/>
</dbReference>
<dbReference type="Pfam" id="PF03713">
    <property type="entry name" value="DUF305"/>
    <property type="match status" value="1"/>
</dbReference>
<feature type="signal peptide" evidence="2">
    <location>
        <begin position="1"/>
        <end position="20"/>
    </location>
</feature>
<feature type="chain" id="PRO_5046063340" description="DUF305 domain-containing protein" evidence="2">
    <location>
        <begin position="21"/>
        <end position="216"/>
    </location>
</feature>
<name>A0ABQ3J7L8_9PSEU</name>
<proteinExistence type="predicted"/>
<keyword evidence="5" id="KW-1185">Reference proteome</keyword>
<dbReference type="PANTHER" id="PTHR36933:SF1">
    <property type="entry name" value="SLL0788 PROTEIN"/>
    <property type="match status" value="1"/>
</dbReference>
<dbReference type="InterPro" id="IPR012347">
    <property type="entry name" value="Ferritin-like"/>
</dbReference>
<dbReference type="EMBL" id="BNAU01000005">
    <property type="protein sequence ID" value="GHF08803.1"/>
    <property type="molecule type" value="Genomic_DNA"/>
</dbReference>
<organism evidence="4 5">
    <name type="scientific">Amycolatopsis deserti</name>
    <dbReference type="NCBI Taxonomy" id="185696"/>
    <lineage>
        <taxon>Bacteria</taxon>
        <taxon>Bacillati</taxon>
        <taxon>Actinomycetota</taxon>
        <taxon>Actinomycetes</taxon>
        <taxon>Pseudonocardiales</taxon>
        <taxon>Pseudonocardiaceae</taxon>
        <taxon>Amycolatopsis</taxon>
    </lineage>
</organism>
<dbReference type="PANTHER" id="PTHR36933">
    <property type="entry name" value="SLL0788 PROTEIN"/>
    <property type="match status" value="1"/>
</dbReference>
<evidence type="ECO:0000256" key="2">
    <source>
        <dbReference type="SAM" id="SignalP"/>
    </source>
</evidence>
<dbReference type="RefSeq" id="WP_191246893.1">
    <property type="nucleotide sequence ID" value="NZ_BNAU01000005.1"/>
</dbReference>
<dbReference type="InterPro" id="IPR005183">
    <property type="entry name" value="DUF305_CopM-like"/>
</dbReference>
<evidence type="ECO:0000313" key="4">
    <source>
        <dbReference type="EMBL" id="GHF08803.1"/>
    </source>
</evidence>
<sequence length="216" mass="22928">MTKTFVGTGIAVAVAGLVLAACGGGNDDHAGMNMGGSSAPVTSSAPAQSATHNDADVTFAQEMIQHHQQALDMAKLVPTRSTNNQVKDLASRIERAQDPEIQQMRGWLTQWNAAMSAMPSMSGMHMPSTSSMPGMDHGAMPGMMSDADMRMLEHASGAEFDKMWLQMMVEHHQGAVEMARTELANGANADAKALAQAVIDAQTAEITEMQQLLTTL</sequence>
<evidence type="ECO:0000259" key="3">
    <source>
        <dbReference type="Pfam" id="PF03713"/>
    </source>
</evidence>
<feature type="compositionally biased region" description="Polar residues" evidence="1">
    <location>
        <begin position="35"/>
        <end position="52"/>
    </location>
</feature>
<reference evidence="5" key="1">
    <citation type="journal article" date="2019" name="Int. J. Syst. Evol. Microbiol.">
        <title>The Global Catalogue of Microorganisms (GCM) 10K type strain sequencing project: providing services to taxonomists for standard genome sequencing and annotation.</title>
        <authorList>
            <consortium name="The Broad Institute Genomics Platform"/>
            <consortium name="The Broad Institute Genome Sequencing Center for Infectious Disease"/>
            <person name="Wu L."/>
            <person name="Ma J."/>
        </authorList>
    </citation>
    <scope>NUCLEOTIDE SEQUENCE [LARGE SCALE GENOMIC DNA]</scope>
    <source>
        <strain evidence="5">CGMCC 4.7677</strain>
    </source>
</reference>
<feature type="domain" description="DUF305" evidence="3">
    <location>
        <begin position="56"/>
        <end position="213"/>
    </location>
</feature>
<feature type="region of interest" description="Disordered" evidence="1">
    <location>
        <begin position="33"/>
        <end position="52"/>
    </location>
</feature>
<accession>A0ABQ3J7L8</accession>
<gene>
    <name evidence="4" type="ORF">GCM10017786_48280</name>
</gene>
<dbReference type="Proteomes" id="UP000605897">
    <property type="component" value="Unassembled WGS sequence"/>
</dbReference>